<accession>A0ABP0NKX3</accession>
<dbReference type="EMBL" id="CAXAMM010029113">
    <property type="protein sequence ID" value="CAK9064101.1"/>
    <property type="molecule type" value="Genomic_DNA"/>
</dbReference>
<name>A0ABP0NKX3_9DINO</name>
<feature type="compositionally biased region" description="Low complexity" evidence="1">
    <location>
        <begin position="28"/>
        <end position="37"/>
    </location>
</feature>
<proteinExistence type="predicted"/>
<keyword evidence="4" id="KW-1185">Reference proteome</keyword>
<reference evidence="3 4" key="1">
    <citation type="submission" date="2024-02" db="EMBL/GenBank/DDBJ databases">
        <authorList>
            <person name="Chen Y."/>
            <person name="Shah S."/>
            <person name="Dougan E. K."/>
            <person name="Thang M."/>
            <person name="Chan C."/>
        </authorList>
    </citation>
    <scope>NUCLEOTIDE SEQUENCE [LARGE SCALE GENOMIC DNA]</scope>
</reference>
<feature type="region of interest" description="Disordered" evidence="1">
    <location>
        <begin position="1"/>
        <end position="82"/>
    </location>
</feature>
<keyword evidence="2" id="KW-0472">Membrane</keyword>
<feature type="compositionally biased region" description="Low complexity" evidence="1">
    <location>
        <begin position="1"/>
        <end position="19"/>
    </location>
</feature>
<feature type="transmembrane region" description="Helical" evidence="2">
    <location>
        <begin position="404"/>
        <end position="428"/>
    </location>
</feature>
<gene>
    <name evidence="3" type="ORF">SCF082_LOCUS33073</name>
</gene>
<organism evidence="3 4">
    <name type="scientific">Durusdinium trenchii</name>
    <dbReference type="NCBI Taxonomy" id="1381693"/>
    <lineage>
        <taxon>Eukaryota</taxon>
        <taxon>Sar</taxon>
        <taxon>Alveolata</taxon>
        <taxon>Dinophyceae</taxon>
        <taxon>Suessiales</taxon>
        <taxon>Symbiodiniaceae</taxon>
        <taxon>Durusdinium</taxon>
    </lineage>
</organism>
<feature type="compositionally biased region" description="Pro residues" evidence="1">
    <location>
        <begin position="45"/>
        <end position="82"/>
    </location>
</feature>
<evidence type="ECO:0000256" key="1">
    <source>
        <dbReference type="SAM" id="MobiDB-lite"/>
    </source>
</evidence>
<feature type="region of interest" description="Disordered" evidence="1">
    <location>
        <begin position="437"/>
        <end position="466"/>
    </location>
</feature>
<keyword evidence="2" id="KW-1133">Transmembrane helix</keyword>
<evidence type="ECO:0000256" key="2">
    <source>
        <dbReference type="SAM" id="Phobius"/>
    </source>
</evidence>
<comment type="caution">
    <text evidence="3">The sequence shown here is derived from an EMBL/GenBank/DDBJ whole genome shotgun (WGS) entry which is preliminary data.</text>
</comment>
<sequence length="511" mass="51538">MPQYAADQKAQEVAEAAAESGGMSPTEAAAAAAAAAAVVKGLPLPGAPVPPLPPPKMPSPEPDLQPPMPKAATPVPKPTPPQPPVMANEVPLPVPVVEPPQPTVLPTKVGRGDWGAEELILPTPIPASAQAGINAAEEKKAQGGDLHQQAVAAAGTTGDYEVADHVTQEDAKTMATKAATYVAHKDGLAIDQAKAEGSRATEEAIQQQGGEFVAPTILPKKVPEAVEAGISAADALPATAPLQDQVVAAASAAGSQAIGTSSETTAEKMATEAAEYVAHEKGLPISEAHAEAQGAVKQAVASTGGHFVHQSQLTNPGKDCWAACGSQSGYCPSFCGLGACCNKISSATTPECHGASKSDQYQCVAPAAVFPGAVRQRQGDSNSSILVVDAGAQTVEEGSGGLGIGLWMVVLALVLACLVCCGGCWFMSRERKTKGATRTAGVSISKSDGSDLELQEPFSDEPPAAGTRTVAKAAAPLAPMMPTPVPLTSGYQRLAPVSAQGTACCGIDLSA</sequence>
<dbReference type="Proteomes" id="UP001642464">
    <property type="component" value="Unassembled WGS sequence"/>
</dbReference>
<protein>
    <submittedName>
        <fullName evidence="3">Platelet glycoprotein Ib alpha chain</fullName>
    </submittedName>
</protein>
<evidence type="ECO:0000313" key="3">
    <source>
        <dbReference type="EMBL" id="CAK9064101.1"/>
    </source>
</evidence>
<keyword evidence="2" id="KW-0812">Transmembrane</keyword>
<evidence type="ECO:0000313" key="4">
    <source>
        <dbReference type="Proteomes" id="UP001642464"/>
    </source>
</evidence>